<dbReference type="PANTHER" id="PTHR11614">
    <property type="entry name" value="PHOSPHOLIPASE-RELATED"/>
    <property type="match status" value="1"/>
</dbReference>
<evidence type="ECO:0000313" key="2">
    <source>
        <dbReference type="EMBL" id="AOH84952.1"/>
    </source>
</evidence>
<dbReference type="EMBL" id="CP014168">
    <property type="protein sequence ID" value="AOH84952.1"/>
    <property type="molecule type" value="Genomic_DNA"/>
</dbReference>
<accession>A0A1B3ZC07</accession>
<dbReference type="KEGG" id="span:AWL63_14285"/>
<dbReference type="SUPFAM" id="SSF53474">
    <property type="entry name" value="alpha/beta-Hydrolases"/>
    <property type="match status" value="1"/>
</dbReference>
<dbReference type="STRING" id="1560345.AWL63_14285"/>
<dbReference type="InterPro" id="IPR051044">
    <property type="entry name" value="MAG_DAG_Lipase"/>
</dbReference>
<dbReference type="AlphaFoldDB" id="A0A1B3ZC07"/>
<dbReference type="Pfam" id="PF12146">
    <property type="entry name" value="Hydrolase_4"/>
    <property type="match status" value="1"/>
</dbReference>
<name>A0A1B3ZC07_9SPHN</name>
<dbReference type="Proteomes" id="UP000094256">
    <property type="component" value="Chromosome"/>
</dbReference>
<feature type="domain" description="Serine aminopeptidase S33" evidence="1">
    <location>
        <begin position="39"/>
        <end position="293"/>
    </location>
</feature>
<evidence type="ECO:0000313" key="3">
    <source>
        <dbReference type="Proteomes" id="UP000094256"/>
    </source>
</evidence>
<dbReference type="InterPro" id="IPR029058">
    <property type="entry name" value="AB_hydrolase_fold"/>
</dbReference>
<dbReference type="RefSeq" id="WP_069205502.1">
    <property type="nucleotide sequence ID" value="NZ_CP014168.1"/>
</dbReference>
<dbReference type="InterPro" id="IPR022742">
    <property type="entry name" value="Hydrolase_4"/>
</dbReference>
<proteinExistence type="predicted"/>
<gene>
    <name evidence="2" type="ORF">AWL63_14285</name>
</gene>
<evidence type="ECO:0000259" key="1">
    <source>
        <dbReference type="Pfam" id="PF12146"/>
    </source>
</evidence>
<dbReference type="OrthoDB" id="9788260at2"/>
<dbReference type="Gene3D" id="3.40.50.1820">
    <property type="entry name" value="alpha/beta hydrolase"/>
    <property type="match status" value="1"/>
</dbReference>
<reference evidence="2 3" key="1">
    <citation type="submission" date="2016-01" db="EMBL/GenBank/DDBJ databases">
        <title>Complete genome and mega plasmid sequence of Sphingomonas panacis DCY99 elicits systemic resistance in rice to Xanthomonas oryzae.</title>
        <authorList>
            <person name="Kim Y.J."/>
            <person name="Yang D.C."/>
            <person name="Sing P."/>
        </authorList>
    </citation>
    <scope>NUCLEOTIDE SEQUENCE [LARGE SCALE GENOMIC DNA]</scope>
    <source>
        <strain evidence="2 3">DCY99</strain>
    </source>
</reference>
<keyword evidence="3" id="KW-1185">Reference proteome</keyword>
<organism evidence="2 3">
    <name type="scientific">Sphingomonas panacis</name>
    <dbReference type="NCBI Taxonomy" id="1560345"/>
    <lineage>
        <taxon>Bacteria</taxon>
        <taxon>Pseudomonadati</taxon>
        <taxon>Pseudomonadota</taxon>
        <taxon>Alphaproteobacteria</taxon>
        <taxon>Sphingomonadales</taxon>
        <taxon>Sphingomonadaceae</taxon>
        <taxon>Sphingomonas</taxon>
    </lineage>
</organism>
<protein>
    <submittedName>
        <fullName evidence="2">Lysophospholipase</fullName>
    </submittedName>
</protein>
<sequence length="315" mass="35138">MLSPHPYRRAIPAGARIGFWRARDGWMLRRFDWPADVTPRGSILFQAGRGDVFEKYLETLAHWHDQGWSITAFDWRGQGGSGRLSGDPRVGHVEDFSLYIEDFEEFWRAWRAEAAGPTVAIGHSMGGHLVLRAITEGCIAPDVAVLVAPMLGLKSPVGAEVGEWAARRIGGRGDGARRAWRGNEIPATTETRQALLTHDDARYQDEIFWQTAQPDLRLGPPSWRWLIEAFASTRLLRTDSRLADVRVPVLMLVADYDKLVSARAALRVASRLPDVRVVRFGRECAHEILREVDAVRDRALGEIDAFLAARLGAGA</sequence>